<evidence type="ECO:0000313" key="2">
    <source>
        <dbReference type="EMBL" id="SFH85902.1"/>
    </source>
</evidence>
<reference evidence="2 3" key="1">
    <citation type="submission" date="2016-10" db="EMBL/GenBank/DDBJ databases">
        <authorList>
            <person name="de Groot N.N."/>
        </authorList>
    </citation>
    <scope>NUCLEOTIDE SEQUENCE [LARGE SCALE GENOMIC DNA]</scope>
    <source>
        <strain evidence="2 3">CGMCC 1.11030</strain>
    </source>
</reference>
<feature type="chain" id="PRO_5011635628" description="Rap1a immunity protein domain-containing protein" evidence="1">
    <location>
        <begin position="34"/>
        <end position="119"/>
    </location>
</feature>
<dbReference type="Proteomes" id="UP000199377">
    <property type="component" value="Unassembled WGS sequence"/>
</dbReference>
<accession>A0A1I3DGJ7</accession>
<evidence type="ECO:0008006" key="4">
    <source>
        <dbReference type="Google" id="ProtNLM"/>
    </source>
</evidence>
<keyword evidence="1" id="KW-0732">Signal</keyword>
<sequence>MWRGCSNNTVKTLRNEAVLFAALASLSAVSAQAESFTAGTVMQKMEERERYAFVAGVVEGLAFARYKADGDSPAGMSCIYTWFYHEDGAVETVYAAFRKFPDNTPAGVVSALIRRRCDG</sequence>
<dbReference type="AlphaFoldDB" id="A0A1I3DGJ7"/>
<proteinExistence type="predicted"/>
<dbReference type="EMBL" id="FOQH01000002">
    <property type="protein sequence ID" value="SFH85902.1"/>
    <property type="molecule type" value="Genomic_DNA"/>
</dbReference>
<name>A0A1I3DGJ7_9RHOB</name>
<organism evidence="2 3">
    <name type="scientific">Albimonas pacifica</name>
    <dbReference type="NCBI Taxonomy" id="1114924"/>
    <lineage>
        <taxon>Bacteria</taxon>
        <taxon>Pseudomonadati</taxon>
        <taxon>Pseudomonadota</taxon>
        <taxon>Alphaproteobacteria</taxon>
        <taxon>Rhodobacterales</taxon>
        <taxon>Paracoccaceae</taxon>
        <taxon>Albimonas</taxon>
    </lineage>
</organism>
<evidence type="ECO:0000313" key="3">
    <source>
        <dbReference type="Proteomes" id="UP000199377"/>
    </source>
</evidence>
<protein>
    <recommendedName>
        <fullName evidence="4">Rap1a immunity protein domain-containing protein</fullName>
    </recommendedName>
</protein>
<gene>
    <name evidence="2" type="ORF">SAMN05216258_102582</name>
</gene>
<dbReference type="STRING" id="1114924.SAMN05216258_102582"/>
<evidence type="ECO:0000256" key="1">
    <source>
        <dbReference type="SAM" id="SignalP"/>
    </source>
</evidence>
<keyword evidence="3" id="KW-1185">Reference proteome</keyword>
<feature type="signal peptide" evidence="1">
    <location>
        <begin position="1"/>
        <end position="33"/>
    </location>
</feature>